<dbReference type="RefSeq" id="WP_262664253.1">
    <property type="nucleotide sequence ID" value="NZ_JAMHKS010000078.1"/>
</dbReference>
<evidence type="ECO:0000313" key="2">
    <source>
        <dbReference type="Proteomes" id="UP001062027"/>
    </source>
</evidence>
<keyword evidence="2" id="KW-1185">Reference proteome</keyword>
<evidence type="ECO:0000313" key="1">
    <source>
        <dbReference type="EMBL" id="MCU6679993.1"/>
    </source>
</evidence>
<dbReference type="EMBL" id="JAMHKS010000078">
    <property type="protein sequence ID" value="MCU6679993.1"/>
    <property type="molecule type" value="Genomic_DNA"/>
</dbReference>
<dbReference type="Proteomes" id="UP001062027">
    <property type="component" value="Unassembled WGS sequence"/>
</dbReference>
<dbReference type="InterPro" id="IPR027417">
    <property type="entry name" value="P-loop_NTPase"/>
</dbReference>
<dbReference type="SUPFAM" id="SSF52540">
    <property type="entry name" value="P-loop containing nucleoside triphosphate hydrolases"/>
    <property type="match status" value="1"/>
</dbReference>
<sequence>MYLLPTTNLKVTYFENRFASDNDERKAKAAAEGRTVALTKHTEWSWSEITNMVMDRSRWGTFSAHDADTYSKAKEQFDAIVLAQMVEGGARSAKNVIAHYAVVLDIDDGITVLDVQKDLSQYEYVLYSSGGTGIKKGERFRVILPLAKTLSAEQWAEYSESLKKRFHYSDASFSKSLQIQYLPQLNTVHADKFIAHHNQGHWLDVQADIEFVQPIQKAAYINPLVPVQYDFGDSLDQLVNDLIQHNAGQLEYERRRILGNHMKAAGFNDGQMLAVLNAVGRPGAEKSGQKMLGMANASFGDIKGLYKYLPAGYVLPMPQVKLSFMDVKPAVLNSKSKYDYELFLNGDQYLSDVTDQFKIKPGVNLMIAACGIGKSWYWSKRSDVLMVCPLLSIVSQNQRENTEFNNLKESGVGTYQQLKSILKDTENHDKYAEMILVVDEAHGLYLDSGFKASTNKMVVECFGLFKSVVLMSGTVCPEYFSNIKFSNVIRVNKEQQFEKVLHRQYCENDVVGTAIEHIQQSKNKMVILLNDKNEIAVLKRKCQGKRFIEITADTKDTEEVQAFLKDPVLSHFNYDGVIGTNSIVEGLNINDVVDQADVIVIGSCSPERVQQVTHRFRKVTGTIHTHHFTDGLVLDNVQVIDSTDLVKVAMSNAEEMNKRIAAMSTSRRNSYVNSYRRESRDEMIYWDGQRFQVSYTWVDHEMAEQRADRAANDFSHYAQELSQYGFKFVQPGRRVRVADLVEERAAVKADVREQHESTVELLVSQWVDGEFVPNAETDTAEAKVQRNHIHTFINRGLSRADVPEYLNRLKVDKQYWQRLNGDLNSLAGNVVRDFIIAQLPQYLVSYGKGQQGLTAQGKRDLAESVVQFVLRDRFDGDWVRMMGTNWCSVMASDPRDNSDPYNTEKHVDHLLSPDDKAPDAVLNRYITMGKSQRARINKKAERITPVLYTSLTGFDLLSGQPATTSIHPPEMEQFKVELVKPVAIAVTVPDIVPVAVPDVVVQQPANEAAKSKARSFLSKARKR</sequence>
<organism evidence="1 2">
    <name type="scientific">Leclercia tamurae</name>
    <dbReference type="NCBI Taxonomy" id="2926467"/>
    <lineage>
        <taxon>Bacteria</taxon>
        <taxon>Pseudomonadati</taxon>
        <taxon>Pseudomonadota</taxon>
        <taxon>Gammaproteobacteria</taxon>
        <taxon>Enterobacterales</taxon>
        <taxon>Enterobacteriaceae</taxon>
        <taxon>Leclercia</taxon>
    </lineage>
</organism>
<comment type="caution">
    <text evidence="1">The sequence shown here is derived from an EMBL/GenBank/DDBJ whole genome shotgun (WGS) entry which is preliminary data.</text>
</comment>
<gene>
    <name evidence="1" type="ORF">M8318_20310</name>
</gene>
<evidence type="ECO:0008006" key="3">
    <source>
        <dbReference type="Google" id="ProtNLM"/>
    </source>
</evidence>
<reference evidence="1" key="1">
    <citation type="submission" date="2022-05" db="EMBL/GenBank/DDBJ databases">
        <title>Description of a novel species of Leclercia; Leclercia tamurae and the Proposal for a Novel Genus Silvania gen. nov. Containing Two Novel Species Silvania hatchlandensis sp. nov. and Silvania confinis sp. nov. Isolated from the Rhizosphere of Oak.</title>
        <authorList>
            <person name="Maddock D.W."/>
            <person name="Brady C.L."/>
            <person name="Denman S."/>
            <person name="Arnold D."/>
        </authorList>
    </citation>
    <scope>NUCLEOTIDE SEQUENCE</scope>
    <source>
        <strain evidence="1">H6S3</strain>
    </source>
</reference>
<accession>A0ABT2RGG9</accession>
<proteinExistence type="predicted"/>
<protein>
    <recommendedName>
        <fullName evidence="3">Helicase ATP-binding domain-containing protein</fullName>
    </recommendedName>
</protein>
<name>A0ABT2RGG9_9ENTR</name>